<gene>
    <name evidence="2" type="ORF">AFM11_02455</name>
</gene>
<dbReference type="Gene3D" id="3.30.450.20">
    <property type="entry name" value="PAS domain"/>
    <property type="match status" value="1"/>
</dbReference>
<evidence type="ECO:0000313" key="3">
    <source>
        <dbReference type="Proteomes" id="UP000070612"/>
    </source>
</evidence>
<accession>A0A132PUT0</accession>
<dbReference type="InterPro" id="IPR011006">
    <property type="entry name" value="CheY-like_superfamily"/>
</dbReference>
<feature type="domain" description="ANTAR" evidence="1">
    <location>
        <begin position="134"/>
        <end position="195"/>
    </location>
</feature>
<dbReference type="SUPFAM" id="SSF55785">
    <property type="entry name" value="PYP-like sensor domain (PAS domain)"/>
    <property type="match status" value="1"/>
</dbReference>
<dbReference type="Proteomes" id="UP000070612">
    <property type="component" value="Unassembled WGS sequence"/>
</dbReference>
<comment type="caution">
    <text evidence="2">The sequence shown here is derived from an EMBL/GenBank/DDBJ whole genome shotgun (WGS) entry which is preliminary data.</text>
</comment>
<dbReference type="AlphaFoldDB" id="A0A132PUT0"/>
<dbReference type="PATRIC" id="fig|59750.3.peg.503"/>
<dbReference type="GO" id="GO:0003723">
    <property type="term" value="F:RNA binding"/>
    <property type="evidence" value="ECO:0007669"/>
    <property type="project" value="InterPro"/>
</dbReference>
<dbReference type="Pfam" id="PF08447">
    <property type="entry name" value="PAS_3"/>
    <property type="match status" value="1"/>
</dbReference>
<dbReference type="RefSeq" id="WP_067843273.1">
    <property type="nucleotide sequence ID" value="NZ_LGTW01000001.1"/>
</dbReference>
<dbReference type="InterPro" id="IPR035965">
    <property type="entry name" value="PAS-like_dom_sf"/>
</dbReference>
<dbReference type="Gene3D" id="1.10.10.10">
    <property type="entry name" value="Winged helix-like DNA-binding domain superfamily/Winged helix DNA-binding domain"/>
    <property type="match status" value="1"/>
</dbReference>
<evidence type="ECO:0000313" key="2">
    <source>
        <dbReference type="EMBL" id="KWX26119.1"/>
    </source>
</evidence>
<dbReference type="InterPro" id="IPR005561">
    <property type="entry name" value="ANTAR"/>
</dbReference>
<protein>
    <submittedName>
        <fullName evidence="2">Antitermination regulator</fullName>
    </submittedName>
</protein>
<sequence length="228" mass="25574">MTNDPTQLDMQSSVEHALAGGEPQRVGSFRFYFADERWEWSPQVERMHGYEPGTAQPTTELVLSHKHPDDYGQVAATLDEIRRTSGAFSTRHRIIDTAGAVREVVVVGDQLFGDDGSVIGTHGFYVDVTPAITEAREQVVTEAVAEIAEARSGIEQAKGMLMLIYRINADSAFELLRWRSQETNTKLRLLAEQLAKDFLELDYNEILPNRVVFDRLLLTAHLRVGSEV</sequence>
<evidence type="ECO:0000259" key="1">
    <source>
        <dbReference type="PROSITE" id="PS50921"/>
    </source>
</evidence>
<keyword evidence="3" id="KW-1185">Reference proteome</keyword>
<name>A0A132PUT0_9MYCO</name>
<dbReference type="InterPro" id="IPR036388">
    <property type="entry name" value="WH-like_DNA-bd_sf"/>
</dbReference>
<reference evidence="2 3" key="1">
    <citation type="submission" date="2015-07" db="EMBL/GenBank/DDBJ databases">
        <title>A draft genome sequence of Mycobacterium wolinskyi.</title>
        <authorList>
            <person name="de Man T.J."/>
            <person name="Perry K.A."/>
            <person name="Coulliette A.D."/>
            <person name="Jensen B."/>
            <person name="Toney N.C."/>
            <person name="Limbago B.M."/>
            <person name="Noble-Wang J."/>
        </authorList>
    </citation>
    <scope>NUCLEOTIDE SEQUENCE [LARGE SCALE GENOMIC DNA]</scope>
    <source>
        <strain evidence="2 3">CDC_01</strain>
    </source>
</reference>
<proteinExistence type="predicted"/>
<dbReference type="EMBL" id="LGTW01000001">
    <property type="protein sequence ID" value="KWX26119.1"/>
    <property type="molecule type" value="Genomic_DNA"/>
</dbReference>
<dbReference type="PROSITE" id="PS50921">
    <property type="entry name" value="ANTAR"/>
    <property type="match status" value="1"/>
</dbReference>
<dbReference type="Pfam" id="PF03861">
    <property type="entry name" value="ANTAR"/>
    <property type="match status" value="1"/>
</dbReference>
<dbReference type="SMART" id="SM01012">
    <property type="entry name" value="ANTAR"/>
    <property type="match status" value="1"/>
</dbReference>
<organism evidence="2 3">
    <name type="scientific">Mycolicibacterium wolinskyi</name>
    <dbReference type="NCBI Taxonomy" id="59750"/>
    <lineage>
        <taxon>Bacteria</taxon>
        <taxon>Bacillati</taxon>
        <taxon>Actinomycetota</taxon>
        <taxon>Actinomycetes</taxon>
        <taxon>Mycobacteriales</taxon>
        <taxon>Mycobacteriaceae</taxon>
        <taxon>Mycolicibacterium</taxon>
    </lineage>
</organism>
<dbReference type="InterPro" id="IPR013655">
    <property type="entry name" value="PAS_fold_3"/>
</dbReference>
<dbReference type="STRING" id="59750.AWC31_35235"/>
<dbReference type="SUPFAM" id="SSF52172">
    <property type="entry name" value="CheY-like"/>
    <property type="match status" value="1"/>
</dbReference>